<reference evidence="2" key="1">
    <citation type="submission" date="2017-05" db="EMBL/GenBank/DDBJ databases">
        <authorList>
            <person name="Rodrigo-Torres L."/>
            <person name="Arahal R. D."/>
            <person name="Lucena T."/>
        </authorList>
    </citation>
    <scope>NUCLEOTIDE SEQUENCE [LARGE SCALE GENOMIC DNA]</scope>
    <source>
        <strain evidence="2">CECT 8649</strain>
    </source>
</reference>
<dbReference type="AlphaFoldDB" id="A0A238JGR8"/>
<accession>A0A238JGR8</accession>
<dbReference type="Proteomes" id="UP000225972">
    <property type="component" value="Unassembled WGS sequence"/>
</dbReference>
<proteinExistence type="predicted"/>
<gene>
    <name evidence="1" type="ORF">TRP8649_03528</name>
</gene>
<sequence length="487" mass="54571">MKLNIENLHAACSLRSVLRAVPVILAAREHCISNNLGEDLKFCDRRLLEICRSLTVNFCYVCVSTKPIKLQMIEAEKRLKHIRFKIQSDPDNEPVSPTNDLLAAAESSISGSWRSSVETTRINANVLAARAILALTDLPVSGQWSNDLVVPAETIFSTPLWMEIDPPEPILSYVDSWGVPTESWGFWRKWYDSFLIGEPISVELQRRVAEIPDEVWQSGPEAVAKEIARIEAEWLAEQVPQAEVIELNPETQKFFVTPIPVENPPLTYNLISRVEDALEDAVQGHNGLNERTSVVRKLQRCCQRYANDPQRVEMEFTSAAVSLRRQMHESFEIPDSEDNIMLLEAVEEGVRGIRASHPEVAQNREQLAKLKVKELLPEEREILEQAEPVLRALSEGQLEEDFAEDIPQLLNTSVGPLPTGSPALPGVDASMRVFSRAAKIMSMEDKIDKMHDGKAHRSATMANTVWGLGGMLYKILQIGLRLFGVGP</sequence>
<evidence type="ECO:0000313" key="2">
    <source>
        <dbReference type="Proteomes" id="UP000225972"/>
    </source>
</evidence>
<evidence type="ECO:0000313" key="1">
    <source>
        <dbReference type="EMBL" id="SMX29394.1"/>
    </source>
</evidence>
<keyword evidence="2" id="KW-1185">Reference proteome</keyword>
<protein>
    <submittedName>
        <fullName evidence="1">Uncharacterized protein</fullName>
    </submittedName>
</protein>
<dbReference type="EMBL" id="FXXP01000002">
    <property type="protein sequence ID" value="SMX29394.1"/>
    <property type="molecule type" value="Genomic_DNA"/>
</dbReference>
<organism evidence="1 2">
    <name type="scientific">Pelagimonas phthalicica</name>
    <dbReference type="NCBI Taxonomy" id="1037362"/>
    <lineage>
        <taxon>Bacteria</taxon>
        <taxon>Pseudomonadati</taxon>
        <taxon>Pseudomonadota</taxon>
        <taxon>Alphaproteobacteria</taxon>
        <taxon>Rhodobacterales</taxon>
        <taxon>Roseobacteraceae</taxon>
        <taxon>Pelagimonas</taxon>
    </lineage>
</organism>
<name>A0A238JGR8_9RHOB</name>